<comment type="similarity">
    <text evidence="1">Belongs to the FldB/FldC dehydratase alpha/beta subunit family.</text>
</comment>
<dbReference type="Gene3D" id="1.20.1270.370">
    <property type="match status" value="1"/>
</dbReference>
<dbReference type="RefSeq" id="WP_136400069.1">
    <property type="nucleotide sequence ID" value="NZ_CP036295.1"/>
</dbReference>
<organism evidence="5 6">
    <name type="scientific">Desulfovibrio desulfuricans</name>
    <dbReference type="NCBI Taxonomy" id="876"/>
    <lineage>
        <taxon>Bacteria</taxon>
        <taxon>Pseudomonadati</taxon>
        <taxon>Thermodesulfobacteriota</taxon>
        <taxon>Desulfovibrionia</taxon>
        <taxon>Desulfovibrionales</taxon>
        <taxon>Desulfovibrionaceae</taxon>
        <taxon>Desulfovibrio</taxon>
    </lineage>
</organism>
<evidence type="ECO:0000313" key="5">
    <source>
        <dbReference type="EMBL" id="QCC85944.1"/>
    </source>
</evidence>
<dbReference type="PANTHER" id="PTHR30548">
    <property type="entry name" value="2-HYDROXYGLUTARYL-COA DEHYDRATASE, D-COMPONENT-RELATED"/>
    <property type="match status" value="1"/>
</dbReference>
<evidence type="ECO:0000256" key="2">
    <source>
        <dbReference type="ARBA" id="ARBA00022723"/>
    </source>
</evidence>
<dbReference type="Proteomes" id="UP000297065">
    <property type="component" value="Chromosome"/>
</dbReference>
<dbReference type="GO" id="GO:0051536">
    <property type="term" value="F:iron-sulfur cluster binding"/>
    <property type="evidence" value="ECO:0007669"/>
    <property type="project" value="UniProtKB-KW"/>
</dbReference>
<evidence type="ECO:0000256" key="4">
    <source>
        <dbReference type="ARBA" id="ARBA00023014"/>
    </source>
</evidence>
<dbReference type="EMBL" id="CP036295">
    <property type="protein sequence ID" value="QCC85944.1"/>
    <property type="molecule type" value="Genomic_DNA"/>
</dbReference>
<keyword evidence="2" id="KW-0479">Metal-binding</keyword>
<dbReference type="GO" id="GO:0046872">
    <property type="term" value="F:metal ion binding"/>
    <property type="evidence" value="ECO:0007669"/>
    <property type="project" value="UniProtKB-KW"/>
</dbReference>
<gene>
    <name evidence="5" type="ORF">DDIC_08660</name>
</gene>
<dbReference type="PANTHER" id="PTHR30548:SF5">
    <property type="entry name" value="SUBUNIT OF OXYGEN-SENSITIVE 2-HYDROXYISOCAPROYL-COA DEHYDRATASE"/>
    <property type="match status" value="1"/>
</dbReference>
<reference evidence="5 6" key="1">
    <citation type="submission" date="2019-02" db="EMBL/GenBank/DDBJ databases">
        <title>Complete Genome Sequence of Desulfovibrio desulfuricans IC1, a Sulfonate Utilizing Anaerobe.</title>
        <authorList>
            <person name="Day L.A."/>
            <person name="De Leon K.B."/>
            <person name="Wall J.D."/>
        </authorList>
    </citation>
    <scope>NUCLEOTIDE SEQUENCE [LARGE SCALE GENOMIC DNA]</scope>
    <source>
        <strain evidence="5 6">IC1</strain>
    </source>
</reference>
<evidence type="ECO:0000256" key="1">
    <source>
        <dbReference type="ARBA" id="ARBA00005806"/>
    </source>
</evidence>
<evidence type="ECO:0000256" key="3">
    <source>
        <dbReference type="ARBA" id="ARBA00023004"/>
    </source>
</evidence>
<name>A0A4P7UM00_DESDE</name>
<keyword evidence="3" id="KW-0408">Iron</keyword>
<keyword evidence="4" id="KW-0411">Iron-sulfur</keyword>
<proteinExistence type="inferred from homology"/>
<accession>A0A4P7UM00</accession>
<sequence length="376" mass="41030">MSTLNDTLQKLCDVAANPAAQLNAMVAQGKKAIGCFPVYSPAELVIAAGMTPFAVWGAEMEISSAKKYFPSFYCGIAQTCLEMGLNGKLDKLSGAMIPVLCDTLKCLGQNWKVGVKNVPFIPVIHPQNRKLPAGVEFMRKQYVAIAEKLSAISGRKVDKASLQKAIDTCNAQRDALREFSDVAALYPHLISPAQRNAVIKSGGFMDRAEHTAAVRQIIEQCRQQPVKEWNGHKVVTTGILADSPALLQVLADNKFAVVADEVAQESRQYRTDVPADADPFNALARQISDMEGCSVLYDPDKKRGPMLVDMVKKHGAQGVVFLMTKFCDPEEFDFPMVKKALDAAGIPMVSVEVDQQMRSFEQARTALQTFADVISA</sequence>
<evidence type="ECO:0000313" key="6">
    <source>
        <dbReference type="Proteomes" id="UP000297065"/>
    </source>
</evidence>
<dbReference type="Gene3D" id="3.40.50.11890">
    <property type="match status" value="1"/>
</dbReference>
<protein>
    <submittedName>
        <fullName evidence="5">2-hydroxyacyl-CoA dehydratase</fullName>
    </submittedName>
</protein>
<dbReference type="Gene3D" id="3.40.50.11900">
    <property type="match status" value="1"/>
</dbReference>
<dbReference type="Pfam" id="PF06050">
    <property type="entry name" value="HGD-D"/>
    <property type="match status" value="1"/>
</dbReference>
<dbReference type="OrthoDB" id="9810278at2"/>
<dbReference type="AlphaFoldDB" id="A0A4P7UM00"/>
<dbReference type="InterPro" id="IPR010327">
    <property type="entry name" value="FldB/FldC_alpha/beta"/>
</dbReference>